<dbReference type="EMBL" id="LHPI01000001">
    <property type="protein sequence ID" value="KOO09462.1"/>
    <property type="molecule type" value="Genomic_DNA"/>
</dbReference>
<dbReference type="STRING" id="171383.AKJ31_03675"/>
<sequence length="64" mass="7532">MRTSDIIVHQEESEQTPKPASRLEVAYRDERKRQEITEVELNRTKIVLIDEDGNMKRVAILSEH</sequence>
<gene>
    <name evidence="2" type="ORF">AKJ31_03675</name>
</gene>
<evidence type="ECO:0000313" key="3">
    <source>
        <dbReference type="Proteomes" id="UP000037530"/>
    </source>
</evidence>
<accession>A0A0M0I5U1</accession>
<organism evidence="2 3">
    <name type="scientific">Vibrio hepatarius</name>
    <dbReference type="NCBI Taxonomy" id="171383"/>
    <lineage>
        <taxon>Bacteria</taxon>
        <taxon>Pseudomonadati</taxon>
        <taxon>Pseudomonadota</taxon>
        <taxon>Gammaproteobacteria</taxon>
        <taxon>Vibrionales</taxon>
        <taxon>Vibrionaceae</taxon>
        <taxon>Vibrio</taxon>
        <taxon>Vibrio oreintalis group</taxon>
    </lineage>
</organism>
<protein>
    <submittedName>
        <fullName evidence="2">Uncharacterized protein</fullName>
    </submittedName>
</protein>
<dbReference type="PATRIC" id="fig|171383.3.peg.760"/>
<dbReference type="OrthoDB" id="5899365at2"/>
<proteinExistence type="predicted"/>
<dbReference type="AlphaFoldDB" id="A0A0M0I5U1"/>
<keyword evidence="3" id="KW-1185">Reference proteome</keyword>
<reference evidence="3" key="1">
    <citation type="submission" date="2015-08" db="EMBL/GenBank/DDBJ databases">
        <title>Vibrio galatheae sp. nov., a novel member of the Vibrionaceae family isolated from the Solomon Islands.</title>
        <authorList>
            <person name="Giubergia S."/>
            <person name="Machado H."/>
            <person name="Mateiu R.V."/>
            <person name="Gram L."/>
        </authorList>
    </citation>
    <scope>NUCLEOTIDE SEQUENCE [LARGE SCALE GENOMIC DNA]</scope>
    <source>
        <strain evidence="3">DSM 19134</strain>
    </source>
</reference>
<dbReference type="RefSeq" id="WP_053407723.1">
    <property type="nucleotide sequence ID" value="NZ_DAIPHI010000022.1"/>
</dbReference>
<dbReference type="Proteomes" id="UP000037530">
    <property type="component" value="Unassembled WGS sequence"/>
</dbReference>
<comment type="caution">
    <text evidence="2">The sequence shown here is derived from an EMBL/GenBank/DDBJ whole genome shotgun (WGS) entry which is preliminary data.</text>
</comment>
<name>A0A0M0I5U1_9VIBR</name>
<evidence type="ECO:0000256" key="1">
    <source>
        <dbReference type="SAM" id="MobiDB-lite"/>
    </source>
</evidence>
<evidence type="ECO:0000313" key="2">
    <source>
        <dbReference type="EMBL" id="KOO09462.1"/>
    </source>
</evidence>
<feature type="region of interest" description="Disordered" evidence="1">
    <location>
        <begin position="1"/>
        <end position="20"/>
    </location>
</feature>